<dbReference type="AlphaFoldDB" id="A0A7W5DUS3"/>
<dbReference type="InterPro" id="IPR038081">
    <property type="entry name" value="CalX-like_sf"/>
</dbReference>
<organism evidence="14 15">
    <name type="scientific">Aporhodopirellula rubra</name>
    <dbReference type="NCBI Taxonomy" id="980271"/>
    <lineage>
        <taxon>Bacteria</taxon>
        <taxon>Pseudomonadati</taxon>
        <taxon>Planctomycetota</taxon>
        <taxon>Planctomycetia</taxon>
        <taxon>Pirellulales</taxon>
        <taxon>Pirellulaceae</taxon>
        <taxon>Aporhodopirellula</taxon>
    </lineage>
</organism>
<evidence type="ECO:0000256" key="3">
    <source>
        <dbReference type="ARBA" id="ARBA00022651"/>
    </source>
</evidence>
<evidence type="ECO:0000256" key="12">
    <source>
        <dbReference type="SAM" id="MobiDB-lite"/>
    </source>
</evidence>
<accession>A0A7W5DUS3</accession>
<evidence type="ECO:0000256" key="7">
    <source>
        <dbReference type="ARBA" id="ARBA00022837"/>
    </source>
</evidence>
<dbReference type="InterPro" id="IPR001000">
    <property type="entry name" value="GH10_dom"/>
</dbReference>
<dbReference type="GO" id="GO:0045493">
    <property type="term" value="P:xylan catabolic process"/>
    <property type="evidence" value="ECO:0007669"/>
    <property type="project" value="UniProtKB-KW"/>
</dbReference>
<evidence type="ECO:0000259" key="13">
    <source>
        <dbReference type="PROSITE" id="PS51760"/>
    </source>
</evidence>
<dbReference type="PANTHER" id="PTHR31490">
    <property type="entry name" value="GLYCOSYL HYDROLASE"/>
    <property type="match status" value="1"/>
</dbReference>
<dbReference type="GO" id="GO:0031176">
    <property type="term" value="F:endo-1,4-beta-xylanase activity"/>
    <property type="evidence" value="ECO:0007669"/>
    <property type="project" value="UniProtKB-EC"/>
</dbReference>
<dbReference type="Gene3D" id="3.20.20.80">
    <property type="entry name" value="Glycosidases"/>
    <property type="match status" value="1"/>
</dbReference>
<dbReference type="Pfam" id="PF03160">
    <property type="entry name" value="Calx-beta"/>
    <property type="match status" value="1"/>
</dbReference>
<evidence type="ECO:0000256" key="8">
    <source>
        <dbReference type="ARBA" id="ARBA00023277"/>
    </source>
</evidence>
<dbReference type="SMART" id="SM00633">
    <property type="entry name" value="Glyco_10"/>
    <property type="match status" value="1"/>
</dbReference>
<keyword evidence="5" id="KW-0677">Repeat</keyword>
<evidence type="ECO:0000313" key="15">
    <source>
        <dbReference type="Proteomes" id="UP000536179"/>
    </source>
</evidence>
<name>A0A7W5DUS3_9BACT</name>
<gene>
    <name evidence="14" type="ORF">FHS27_000507</name>
</gene>
<feature type="region of interest" description="Disordered" evidence="12">
    <location>
        <begin position="120"/>
        <end position="144"/>
    </location>
</feature>
<dbReference type="GO" id="GO:0007154">
    <property type="term" value="P:cell communication"/>
    <property type="evidence" value="ECO:0007669"/>
    <property type="project" value="InterPro"/>
</dbReference>
<evidence type="ECO:0000256" key="9">
    <source>
        <dbReference type="ARBA" id="ARBA00023295"/>
    </source>
</evidence>
<dbReference type="InterPro" id="IPR044846">
    <property type="entry name" value="GH10"/>
</dbReference>
<proteinExistence type="inferred from homology"/>
<comment type="similarity">
    <text evidence="2 11">Belongs to the glycosyl hydrolase 10 (cellulase F) family.</text>
</comment>
<keyword evidence="4" id="KW-0732">Signal</keyword>
<feature type="domain" description="GH10" evidence="13">
    <location>
        <begin position="392"/>
        <end position="697"/>
    </location>
</feature>
<evidence type="ECO:0000256" key="1">
    <source>
        <dbReference type="ARBA" id="ARBA00000681"/>
    </source>
</evidence>
<protein>
    <recommendedName>
        <fullName evidence="11">Beta-xylanase</fullName>
        <ecNumber evidence="11">3.2.1.8</ecNumber>
    </recommendedName>
</protein>
<sequence>MPAHNHIRFVVLVCLFVTCGQSEAEQTPVVTLHAEESQATEADGFSFDAVVAVVRTGDAAETLDVKLSISGTAENGRDYRSVSPEIQFAKGERIRRVRIQPLDDGESEGPETVVLSLMPSEEESDLRSDAAGNEGKDWYHVGPPSQRSVTVTISGEISPEDRDSALVFQQDSDPPVWVGEDDSHDRFEVSDAELPLKMVDAVSVNHAGNPWEVALRWPLLHGVRKGDEVLVQLFARRTPESKRDVDGKFTVRIQHDEPPYDGTEQTFVVGSQWRPYLMRATVTEELPGGQSSLDIRVGYGKQKLEIGGLRLWNFGSTPPPNLPHPVWTYEGREADAAWRAGLDERIDRVRSERVRLEFDHDARDPVAYRYRQTDAEYEIGTAVNFRWVAPASGESSSTADAQRYQAFVKKYFDRITDENSQQWVSWEQNPQRAIETAAWAIDNGLKIRGHSVLWGDPVEWPSPPDLWEDYQKNFKKPNGGVRVAMLEMRRRIAAHIRQNTLVALSGNIDGTQEPIIAQWDVLNHPILHDRMWEITGWEFLRAAIREARLLANPKTEFFVNEDQVLSLPSHPNAEPLFQLIRSFLDVGVPIDGIGFQCHFKSDRLPSIESIQATLERFAGFGLQLHVTEFDIDDVFIDAQTQADFTRDFLDLLAAEPAVTATTIWGFWEGEHWRNEEGAAMYDRAWNLRPNGQAFIDHVDRRWHSITFDESDSVAEISVANVMLRRGTYEINSLDAAGRAGKVWRVTVSPSETEFELR</sequence>
<dbReference type="InterPro" id="IPR008979">
    <property type="entry name" value="Galactose-bd-like_sf"/>
</dbReference>
<dbReference type="Pfam" id="PF00331">
    <property type="entry name" value="Glyco_hydro_10"/>
    <property type="match status" value="1"/>
</dbReference>
<dbReference type="Gene3D" id="2.60.40.2030">
    <property type="match status" value="1"/>
</dbReference>
<dbReference type="EMBL" id="JACHXU010000002">
    <property type="protein sequence ID" value="MBB3204740.1"/>
    <property type="molecule type" value="Genomic_DNA"/>
</dbReference>
<dbReference type="RefSeq" id="WP_184301310.1">
    <property type="nucleotide sequence ID" value="NZ_JACHXU010000002.1"/>
</dbReference>
<evidence type="ECO:0000256" key="10">
    <source>
        <dbReference type="ARBA" id="ARBA00023326"/>
    </source>
</evidence>
<dbReference type="PRINTS" id="PR00134">
    <property type="entry name" value="GLHYDRLASE10"/>
</dbReference>
<keyword evidence="15" id="KW-1185">Reference proteome</keyword>
<dbReference type="PROSITE" id="PS51760">
    <property type="entry name" value="GH10_2"/>
    <property type="match status" value="1"/>
</dbReference>
<evidence type="ECO:0000256" key="4">
    <source>
        <dbReference type="ARBA" id="ARBA00022729"/>
    </source>
</evidence>
<dbReference type="SMART" id="SM00237">
    <property type="entry name" value="Calx_beta"/>
    <property type="match status" value="1"/>
</dbReference>
<reference evidence="14 15" key="1">
    <citation type="submission" date="2020-08" db="EMBL/GenBank/DDBJ databases">
        <title>Genomic Encyclopedia of Type Strains, Phase III (KMG-III): the genomes of soil and plant-associated and newly described type strains.</title>
        <authorList>
            <person name="Whitman W."/>
        </authorList>
    </citation>
    <scope>NUCLEOTIDE SEQUENCE [LARGE SCALE GENOMIC DNA]</scope>
    <source>
        <strain evidence="14 15">CECT 8075</strain>
    </source>
</reference>
<evidence type="ECO:0000256" key="11">
    <source>
        <dbReference type="RuleBase" id="RU361174"/>
    </source>
</evidence>
<dbReference type="SUPFAM" id="SSF49785">
    <property type="entry name" value="Galactose-binding domain-like"/>
    <property type="match status" value="1"/>
</dbReference>
<dbReference type="InterPro" id="IPR017853">
    <property type="entry name" value="GH"/>
</dbReference>
<dbReference type="EC" id="3.2.1.8" evidence="11"/>
<comment type="caution">
    <text evidence="14">The sequence shown here is derived from an EMBL/GenBank/DDBJ whole genome shotgun (WGS) entry which is preliminary data.</text>
</comment>
<dbReference type="PANTHER" id="PTHR31490:SF88">
    <property type="entry name" value="BETA-XYLANASE"/>
    <property type="match status" value="1"/>
</dbReference>
<evidence type="ECO:0000313" key="14">
    <source>
        <dbReference type="EMBL" id="MBB3204740.1"/>
    </source>
</evidence>
<dbReference type="InterPro" id="IPR003644">
    <property type="entry name" value="Calx_beta"/>
</dbReference>
<keyword evidence="7" id="KW-0106">Calcium</keyword>
<dbReference type="GO" id="GO:0016020">
    <property type="term" value="C:membrane"/>
    <property type="evidence" value="ECO:0007669"/>
    <property type="project" value="InterPro"/>
</dbReference>
<evidence type="ECO:0000256" key="2">
    <source>
        <dbReference type="ARBA" id="ARBA00007495"/>
    </source>
</evidence>
<keyword evidence="8 11" id="KW-0119">Carbohydrate metabolism</keyword>
<keyword evidence="9 11" id="KW-0326">Glycosidase</keyword>
<evidence type="ECO:0000256" key="5">
    <source>
        <dbReference type="ARBA" id="ARBA00022737"/>
    </source>
</evidence>
<evidence type="ECO:0000256" key="6">
    <source>
        <dbReference type="ARBA" id="ARBA00022801"/>
    </source>
</evidence>
<comment type="catalytic activity">
    <reaction evidence="1 11">
        <text>Endohydrolysis of (1-&gt;4)-beta-D-xylosidic linkages in xylans.</text>
        <dbReference type="EC" id="3.2.1.8"/>
    </reaction>
</comment>
<keyword evidence="3 14" id="KW-0858">Xylan degradation</keyword>
<dbReference type="SUPFAM" id="SSF51445">
    <property type="entry name" value="(Trans)glycosidases"/>
    <property type="match status" value="1"/>
</dbReference>
<dbReference type="Proteomes" id="UP000536179">
    <property type="component" value="Unassembled WGS sequence"/>
</dbReference>
<keyword evidence="6 11" id="KW-0378">Hydrolase</keyword>
<keyword evidence="10 11" id="KW-0624">Polysaccharide degradation</keyword>
<dbReference type="SUPFAM" id="SSF141072">
    <property type="entry name" value="CalX-like"/>
    <property type="match status" value="1"/>
</dbReference>